<reference evidence="2 3" key="1">
    <citation type="submission" date="2011-11" db="EMBL/GenBank/DDBJ databases">
        <title>Improved High-Quality Draft sequence of Beggiatoa alba B18lD.</title>
        <authorList>
            <consortium name="US DOE Joint Genome Institute"/>
            <person name="Lucas S."/>
            <person name="Han J."/>
            <person name="Lapidus A."/>
            <person name="Cheng J.-F."/>
            <person name="Goodwin L."/>
            <person name="Pitluck S."/>
            <person name="Peters L."/>
            <person name="Mikhailova N."/>
            <person name="Held B."/>
            <person name="Detter J.C."/>
            <person name="Han C."/>
            <person name="Tapia R."/>
            <person name="Land M."/>
            <person name="Hauser L."/>
            <person name="Kyrpides N."/>
            <person name="Ivanova N."/>
            <person name="Pagani I."/>
            <person name="Samuel K."/>
            <person name="Teske A."/>
            <person name="Mueller J."/>
            <person name="Woyke T."/>
        </authorList>
    </citation>
    <scope>NUCLEOTIDE SEQUENCE [LARGE SCALE GENOMIC DNA]</scope>
    <source>
        <strain evidence="2 3">B18LD</strain>
    </source>
</reference>
<proteinExistence type="predicted"/>
<dbReference type="HOGENOM" id="CLU_1061466_0_0_6"/>
<gene>
    <name evidence="2" type="ORF">BegalDRAFT_1082</name>
</gene>
<dbReference type="OrthoDB" id="5623625at2"/>
<dbReference type="PROSITE" id="PS51257">
    <property type="entry name" value="PROKAR_LIPOPROTEIN"/>
    <property type="match status" value="1"/>
</dbReference>
<accession>I3CEE2</accession>
<dbReference type="AlphaFoldDB" id="I3CEE2"/>
<dbReference type="RefSeq" id="WP_002684434.1">
    <property type="nucleotide sequence ID" value="NZ_JH600070.1"/>
</dbReference>
<evidence type="ECO:0000313" key="3">
    <source>
        <dbReference type="Proteomes" id="UP000005744"/>
    </source>
</evidence>
<dbReference type="EMBL" id="JH600070">
    <property type="protein sequence ID" value="EIJ41985.1"/>
    <property type="molecule type" value="Genomic_DNA"/>
</dbReference>
<keyword evidence="1" id="KW-0732">Signal</keyword>
<dbReference type="Proteomes" id="UP000005744">
    <property type="component" value="Unassembled WGS sequence"/>
</dbReference>
<evidence type="ECO:0000256" key="1">
    <source>
        <dbReference type="SAM" id="SignalP"/>
    </source>
</evidence>
<protein>
    <recommendedName>
        <fullName evidence="4">Lipoprotein</fullName>
    </recommendedName>
</protein>
<evidence type="ECO:0008006" key="4">
    <source>
        <dbReference type="Google" id="ProtNLM"/>
    </source>
</evidence>
<organism evidence="2 3">
    <name type="scientific">Beggiatoa alba B18LD</name>
    <dbReference type="NCBI Taxonomy" id="395493"/>
    <lineage>
        <taxon>Bacteria</taxon>
        <taxon>Pseudomonadati</taxon>
        <taxon>Pseudomonadota</taxon>
        <taxon>Gammaproteobacteria</taxon>
        <taxon>Thiotrichales</taxon>
        <taxon>Thiotrichaceae</taxon>
        <taxon>Beggiatoa</taxon>
    </lineage>
</organism>
<feature type="chain" id="PRO_5003668702" description="Lipoprotein" evidence="1">
    <location>
        <begin position="18"/>
        <end position="261"/>
    </location>
</feature>
<evidence type="ECO:0000313" key="2">
    <source>
        <dbReference type="EMBL" id="EIJ41985.1"/>
    </source>
</evidence>
<name>I3CEE2_9GAMM</name>
<keyword evidence="3" id="KW-1185">Reference proteome</keyword>
<sequence length="261" mass="29051">MKSIRLLVLCGVLTACATPNQNAPSVVHGFSSALTGLGILILSPIQIAAGLLEGIAAVPYYMATSTRQINTGLIQAQAKITLDDTYEAAYGKRLADVPDSGETGVVFQRMKHATTFFQQILRQYGVVDSEQYYLTSIDTANEAGYTLLAVVHRPTQSIQVMDKYQPNMVRTFTNTDRLFYEPFQVDSNKRPLDTVIDWAALKTNDLHTQKAQAVLLTLAANAVVSHKQSPDYWQIEKRWIAGEYQVITEQRTRYVGERMGL</sequence>
<feature type="signal peptide" evidence="1">
    <location>
        <begin position="1"/>
        <end position="17"/>
    </location>
</feature>